<keyword evidence="1" id="KW-0489">Methyltransferase</keyword>
<gene>
    <name evidence="6" type="ORF">H6G14_29885</name>
</gene>
<evidence type="ECO:0000259" key="4">
    <source>
        <dbReference type="Pfam" id="PF00891"/>
    </source>
</evidence>
<comment type="caution">
    <text evidence="6">The sequence shown here is derived from an EMBL/GenBank/DDBJ whole genome shotgun (WGS) entry which is preliminary data.</text>
</comment>
<evidence type="ECO:0000259" key="5">
    <source>
        <dbReference type="Pfam" id="PF08100"/>
    </source>
</evidence>
<evidence type="ECO:0000313" key="7">
    <source>
        <dbReference type="Proteomes" id="UP000621307"/>
    </source>
</evidence>
<dbReference type="InterPro" id="IPR016461">
    <property type="entry name" value="COMT-like"/>
</dbReference>
<dbReference type="Proteomes" id="UP000621307">
    <property type="component" value="Unassembled WGS sequence"/>
</dbReference>
<feature type="domain" description="O-methyltransferase dimerisation" evidence="5">
    <location>
        <begin position="13"/>
        <end position="88"/>
    </location>
</feature>
<evidence type="ECO:0000256" key="1">
    <source>
        <dbReference type="ARBA" id="ARBA00022603"/>
    </source>
</evidence>
<proteinExistence type="predicted"/>
<dbReference type="InterPro" id="IPR036388">
    <property type="entry name" value="WH-like_DNA-bd_sf"/>
</dbReference>
<keyword evidence="3" id="KW-0949">S-adenosyl-L-methionine</keyword>
<dbReference type="SUPFAM" id="SSF53335">
    <property type="entry name" value="S-adenosyl-L-methionine-dependent methyltransferases"/>
    <property type="match status" value="1"/>
</dbReference>
<dbReference type="InterPro" id="IPR036390">
    <property type="entry name" value="WH_DNA-bd_sf"/>
</dbReference>
<protein>
    <recommendedName>
        <fullName evidence="8">Methyltransferase</fullName>
    </recommendedName>
</protein>
<sequence>MTSGTETALRVIDLITGGWRAQALYTAVKLGVPDAIESGRTTSAALAEGAGADWDGVHRLMRFLVSLGLFQGDERSGYRNTELSRAFCEGPSSLKDMCLLYGEEFYTAWGHAYSAISTATSGFEAAFGESFYSYLSRNEDVAERFQNVMNAGNIFFHKVPEVVDFSGDKTVVDVGGGGGELLAVILATVPDARGTLFDRPHMIPEARRHIAGSVGLSRVDFVAGDMFEGLPRGGDIYLFSRVFAGWDDDAIVKTLSHCYTGMKDRSSRLVILDRLVSDEDCSPMSALWDLHLLITIGGRHRSLENFTSVLGRAGFEVECTAELPSDTTAIVARKCNPDS</sequence>
<dbReference type="Pfam" id="PF08100">
    <property type="entry name" value="Dimerisation"/>
    <property type="match status" value="1"/>
</dbReference>
<dbReference type="PROSITE" id="PS51683">
    <property type="entry name" value="SAM_OMT_II"/>
    <property type="match status" value="1"/>
</dbReference>
<organism evidence="6 7">
    <name type="scientific">Nostoc parmelioides FACHB-3921</name>
    <dbReference type="NCBI Taxonomy" id="2692909"/>
    <lineage>
        <taxon>Bacteria</taxon>
        <taxon>Bacillati</taxon>
        <taxon>Cyanobacteriota</taxon>
        <taxon>Cyanophyceae</taxon>
        <taxon>Nostocales</taxon>
        <taxon>Nostocaceae</taxon>
        <taxon>Nostoc</taxon>
    </lineage>
</organism>
<accession>A0ABR8BP67</accession>
<dbReference type="PIRSF" id="PIRSF005739">
    <property type="entry name" value="O-mtase"/>
    <property type="match status" value="1"/>
</dbReference>
<keyword evidence="7" id="KW-1185">Reference proteome</keyword>
<dbReference type="Pfam" id="PF00891">
    <property type="entry name" value="Methyltransf_2"/>
    <property type="match status" value="1"/>
</dbReference>
<dbReference type="PANTHER" id="PTHR43712">
    <property type="entry name" value="PUTATIVE (AFU_ORTHOLOGUE AFUA_4G14580)-RELATED"/>
    <property type="match status" value="1"/>
</dbReference>
<feature type="domain" description="O-methyltransferase C-terminal" evidence="4">
    <location>
        <begin position="115"/>
        <end position="316"/>
    </location>
</feature>
<dbReference type="InterPro" id="IPR012967">
    <property type="entry name" value="COMT_dimerisation"/>
</dbReference>
<dbReference type="PANTHER" id="PTHR43712:SF2">
    <property type="entry name" value="O-METHYLTRANSFERASE CICE"/>
    <property type="match status" value="1"/>
</dbReference>
<evidence type="ECO:0000256" key="2">
    <source>
        <dbReference type="ARBA" id="ARBA00022679"/>
    </source>
</evidence>
<dbReference type="Gene3D" id="3.40.50.150">
    <property type="entry name" value="Vaccinia Virus protein VP39"/>
    <property type="match status" value="1"/>
</dbReference>
<dbReference type="InterPro" id="IPR001077">
    <property type="entry name" value="COMT_C"/>
</dbReference>
<dbReference type="Gene3D" id="1.10.10.10">
    <property type="entry name" value="Winged helix-like DNA-binding domain superfamily/Winged helix DNA-binding domain"/>
    <property type="match status" value="1"/>
</dbReference>
<dbReference type="InterPro" id="IPR029063">
    <property type="entry name" value="SAM-dependent_MTases_sf"/>
</dbReference>
<evidence type="ECO:0000313" key="6">
    <source>
        <dbReference type="EMBL" id="MBD2255424.1"/>
    </source>
</evidence>
<keyword evidence="2" id="KW-0808">Transferase</keyword>
<evidence type="ECO:0008006" key="8">
    <source>
        <dbReference type="Google" id="ProtNLM"/>
    </source>
</evidence>
<evidence type="ECO:0000256" key="3">
    <source>
        <dbReference type="ARBA" id="ARBA00022691"/>
    </source>
</evidence>
<reference evidence="6 7" key="1">
    <citation type="journal article" date="2020" name="ISME J.">
        <title>Comparative genomics reveals insights into cyanobacterial evolution and habitat adaptation.</title>
        <authorList>
            <person name="Chen M.Y."/>
            <person name="Teng W.K."/>
            <person name="Zhao L."/>
            <person name="Hu C.X."/>
            <person name="Zhou Y.K."/>
            <person name="Han B.P."/>
            <person name="Song L.R."/>
            <person name="Shu W.S."/>
        </authorList>
    </citation>
    <scope>NUCLEOTIDE SEQUENCE [LARGE SCALE GENOMIC DNA]</scope>
    <source>
        <strain evidence="6 7">FACHB-3921</strain>
    </source>
</reference>
<dbReference type="EMBL" id="JACJQL010000094">
    <property type="protein sequence ID" value="MBD2255424.1"/>
    <property type="molecule type" value="Genomic_DNA"/>
</dbReference>
<dbReference type="SUPFAM" id="SSF46785">
    <property type="entry name" value="Winged helix' DNA-binding domain"/>
    <property type="match status" value="1"/>
</dbReference>
<name>A0ABR8BP67_9NOSO</name>